<name>A0A5E4LXK3_9HEMI</name>
<evidence type="ECO:0000256" key="1">
    <source>
        <dbReference type="SAM" id="SignalP"/>
    </source>
</evidence>
<reference evidence="2 3" key="1">
    <citation type="submission" date="2019-08" db="EMBL/GenBank/DDBJ databases">
        <authorList>
            <person name="Alioto T."/>
            <person name="Alioto T."/>
            <person name="Gomez Garrido J."/>
        </authorList>
    </citation>
    <scope>NUCLEOTIDE SEQUENCE [LARGE SCALE GENOMIC DNA]</scope>
</reference>
<feature type="chain" id="PRO_5023079564" evidence="1">
    <location>
        <begin position="21"/>
        <end position="148"/>
    </location>
</feature>
<evidence type="ECO:0000313" key="2">
    <source>
        <dbReference type="EMBL" id="VVC24312.1"/>
    </source>
</evidence>
<protein>
    <submittedName>
        <fullName evidence="2">Uncharacterized protein</fullName>
    </submittedName>
</protein>
<keyword evidence="3" id="KW-1185">Reference proteome</keyword>
<evidence type="ECO:0000313" key="3">
    <source>
        <dbReference type="Proteomes" id="UP000325440"/>
    </source>
</evidence>
<dbReference type="Proteomes" id="UP000325440">
    <property type="component" value="Unassembled WGS sequence"/>
</dbReference>
<proteinExistence type="predicted"/>
<dbReference type="AlphaFoldDB" id="A0A5E4LXK3"/>
<dbReference type="EMBL" id="CABPRJ010000001">
    <property type="protein sequence ID" value="VVC24312.1"/>
    <property type="molecule type" value="Genomic_DNA"/>
</dbReference>
<accession>A0A5E4LXK3</accession>
<dbReference type="OrthoDB" id="6614529at2759"/>
<keyword evidence="1" id="KW-0732">Signal</keyword>
<organism evidence="2 3">
    <name type="scientific">Cinara cedri</name>
    <dbReference type="NCBI Taxonomy" id="506608"/>
    <lineage>
        <taxon>Eukaryota</taxon>
        <taxon>Metazoa</taxon>
        <taxon>Ecdysozoa</taxon>
        <taxon>Arthropoda</taxon>
        <taxon>Hexapoda</taxon>
        <taxon>Insecta</taxon>
        <taxon>Pterygota</taxon>
        <taxon>Neoptera</taxon>
        <taxon>Paraneoptera</taxon>
        <taxon>Hemiptera</taxon>
        <taxon>Sternorrhyncha</taxon>
        <taxon>Aphidomorpha</taxon>
        <taxon>Aphidoidea</taxon>
        <taxon>Aphididae</taxon>
        <taxon>Lachninae</taxon>
        <taxon>Cinara</taxon>
    </lineage>
</organism>
<sequence>MVAKLSVVVALAMFICYASAQSETTKTVVSSTSTYDGYVAPSGLPLSYYAIDTKAYNDLKKSIYSLNQGLNNICFNAQAAYDYYSLYKNQVVNQLKLDEKLDKFGKAQKLVEDQYQKYQQALNAYKADLALKSVITKEEYPIDSALLL</sequence>
<gene>
    <name evidence="2" type="ORF">CINCED_3A024606</name>
</gene>
<feature type="signal peptide" evidence="1">
    <location>
        <begin position="1"/>
        <end position="20"/>
    </location>
</feature>